<dbReference type="STRING" id="436907.A7TGU9"/>
<dbReference type="SUPFAM" id="SSF81901">
    <property type="entry name" value="HCP-like"/>
    <property type="match status" value="3"/>
</dbReference>
<evidence type="ECO:0000313" key="4">
    <source>
        <dbReference type="EMBL" id="EDO18562.1"/>
    </source>
</evidence>
<dbReference type="Pfam" id="PF08238">
    <property type="entry name" value="Sel1"/>
    <property type="match status" value="5"/>
</dbReference>
<keyword evidence="3" id="KW-0732">Signal</keyword>
<keyword evidence="2" id="KW-0472">Membrane</keyword>
<feature type="signal peptide" evidence="3">
    <location>
        <begin position="1"/>
        <end position="22"/>
    </location>
</feature>
<dbReference type="OrthoDB" id="27934at2759"/>
<dbReference type="PANTHER" id="PTHR11102">
    <property type="entry name" value="SEL-1-LIKE PROTEIN"/>
    <property type="match status" value="1"/>
</dbReference>
<evidence type="ECO:0000256" key="1">
    <source>
        <dbReference type="ARBA" id="ARBA00038101"/>
    </source>
</evidence>
<feature type="transmembrane region" description="Helical" evidence="2">
    <location>
        <begin position="750"/>
        <end position="770"/>
    </location>
</feature>
<keyword evidence="2" id="KW-1133">Transmembrane helix</keyword>
<dbReference type="AlphaFoldDB" id="A7TGU9"/>
<gene>
    <name evidence="4" type="ORF">Kpol_2001p69</name>
</gene>
<dbReference type="InterPro" id="IPR006597">
    <property type="entry name" value="Sel1-like"/>
</dbReference>
<evidence type="ECO:0000313" key="5">
    <source>
        <dbReference type="Proteomes" id="UP000000267"/>
    </source>
</evidence>
<evidence type="ECO:0000256" key="2">
    <source>
        <dbReference type="SAM" id="Phobius"/>
    </source>
</evidence>
<dbReference type="RefSeq" id="XP_001646420.1">
    <property type="nucleotide sequence ID" value="XM_001646370.1"/>
</dbReference>
<comment type="similarity">
    <text evidence="1">Belongs to the sel-1 family.</text>
</comment>
<reference evidence="4 5" key="1">
    <citation type="journal article" date="2007" name="Proc. Natl. Acad. Sci. U.S.A.">
        <title>Independent sorting-out of thousands of duplicated gene pairs in two yeast species descended from a whole-genome duplication.</title>
        <authorList>
            <person name="Scannell D.R."/>
            <person name="Frank A.C."/>
            <person name="Conant G.C."/>
            <person name="Byrne K.P."/>
            <person name="Woolfit M."/>
            <person name="Wolfe K.H."/>
        </authorList>
    </citation>
    <scope>NUCLEOTIDE SEQUENCE [LARGE SCALE GENOMIC DNA]</scope>
    <source>
        <strain evidence="5">ATCC 22028 / DSM 70294 / BCRC 21397 / CBS 2163 / NBRC 10782 / NRRL Y-8283 / UCD 57-17</strain>
    </source>
</reference>
<proteinExistence type="inferred from homology"/>
<dbReference type="FunCoup" id="A7TGU9">
    <property type="interactions" value="334"/>
</dbReference>
<dbReference type="InParanoid" id="A7TGU9"/>
<evidence type="ECO:0000256" key="3">
    <source>
        <dbReference type="SAM" id="SignalP"/>
    </source>
</evidence>
<accession>A7TGU9</accession>
<dbReference type="eggNOG" id="KOG1550">
    <property type="taxonomic scope" value="Eukaryota"/>
</dbReference>
<dbReference type="SMART" id="SM00671">
    <property type="entry name" value="SEL1"/>
    <property type="match status" value="6"/>
</dbReference>
<keyword evidence="2" id="KW-0812">Transmembrane</keyword>
<feature type="chain" id="PRO_5002712815" description="ERAD-associated E3 ubiquitin-protein ligase component HRD3" evidence="3">
    <location>
        <begin position="23"/>
        <end position="801"/>
    </location>
</feature>
<dbReference type="PANTHER" id="PTHR11102:SF160">
    <property type="entry name" value="ERAD-ASSOCIATED E3 UBIQUITIN-PROTEIN LIGASE COMPONENT HRD3"/>
    <property type="match status" value="1"/>
</dbReference>
<dbReference type="GeneID" id="5546860"/>
<organism evidence="5">
    <name type="scientific">Vanderwaltozyma polyspora (strain ATCC 22028 / DSM 70294 / BCRC 21397 / CBS 2163 / NBRC 10782 / NRRL Y-8283 / UCD 57-17)</name>
    <name type="common">Kluyveromyces polysporus</name>
    <dbReference type="NCBI Taxonomy" id="436907"/>
    <lineage>
        <taxon>Eukaryota</taxon>
        <taxon>Fungi</taxon>
        <taxon>Dikarya</taxon>
        <taxon>Ascomycota</taxon>
        <taxon>Saccharomycotina</taxon>
        <taxon>Saccharomycetes</taxon>
        <taxon>Saccharomycetales</taxon>
        <taxon>Saccharomycetaceae</taxon>
        <taxon>Vanderwaltozyma</taxon>
    </lineage>
</organism>
<dbReference type="InterPro" id="IPR011990">
    <property type="entry name" value="TPR-like_helical_dom_sf"/>
</dbReference>
<dbReference type="InterPro" id="IPR050767">
    <property type="entry name" value="Sel1_AlgK"/>
</dbReference>
<dbReference type="EMBL" id="DS480388">
    <property type="protein sequence ID" value="EDO18562.1"/>
    <property type="molecule type" value="Genomic_DNA"/>
</dbReference>
<dbReference type="PhylomeDB" id="A7TGU9"/>
<protein>
    <recommendedName>
        <fullName evidence="6">ERAD-associated E3 ubiquitin-protein ligase component HRD3</fullName>
    </recommendedName>
</protein>
<dbReference type="HOGENOM" id="CLU_348239_0_0_1"/>
<name>A7TGU9_VANPO</name>
<dbReference type="OMA" id="LLGHWMD"/>
<dbReference type="Proteomes" id="UP000000267">
    <property type="component" value="Unassembled WGS sequence"/>
</dbReference>
<dbReference type="KEGG" id="vpo:Kpol_2001p69"/>
<keyword evidence="5" id="KW-1185">Reference proteome</keyword>
<evidence type="ECO:0008006" key="6">
    <source>
        <dbReference type="Google" id="ProtNLM"/>
    </source>
</evidence>
<dbReference type="Gene3D" id="1.25.40.10">
    <property type="entry name" value="Tetratricopeptide repeat domain"/>
    <property type="match status" value="2"/>
</dbReference>
<sequence length="801" mass="91977">MFGRSLLVRSAILLGLLNNVLCDDILDPYNKAIEIFEQNRPPPGSDFETFADYDGFYDDIELFIPIDYSLETQEKLYLQFWSESILDWQKSGYSLLVESSEKFDNINATYLLAQLNLWGHYGFPQNKTLAFKYLDAFNEMTNFTNSTALFDLAVMHSTGFFGTIPTDIGKSVLYYQKAASLGDLRAKQALAYRYSSGLNVPRDCNLALLLYRELSEEIRDEIPNEDWEIQPSYFETFDIRLPDFNGGLLGEHLSSMSSSITRLDAARPSLTSSMLTQMNGGQIVLQFGLGGGIFVGDSDDDSDDRLVDIYYTAWDKYQGTYDKRRNVVAARVLLELAYKDYHLDVPIMNNLQKYFFGKCLYLLGHIYFTGDGLEKRNVELAEHYLKQSISLIDNVSTIKSKANIDLGLINHYFKHDLPEAIKYYKNIYDSNNNDGTVDYQLSKLAKAHPEFELGDPFVFMQSAYRRSHIPATFEYARMVEEGANNHYSCENTAFLFKRFVELNENIMAPQLEKAFRELAKGNVETALWAYSQAAEQGYEAAQVSAAYLLYPTAKLLEDPPETTKERKFLAISYYNRAFKQNNVDAATVSGNIYYDMCDYQKALSMYQSGSLRFSPQAMWNLGYMYEYGLGVERNYTAARNYYNQVIEHDPNLYLAGKASVLKLYIKSLFSWVTGKDSETYWELTTPTNGNNVEAHRSWFRKLMLSFKKAGLENVGQNESNSQNKNKEMSKPIIKRILDYIDSMGIDVEDLFSILFMIVIFITSMIIRTIAIRRGWNVRVNGVPIQQQRQEEPNFNIQFFAI</sequence>